<name>A0ACC1BSJ4_9ROSI</name>
<dbReference type="Proteomes" id="UP001164250">
    <property type="component" value="Chromosome 3"/>
</dbReference>
<comment type="caution">
    <text evidence="1">The sequence shown here is derived from an EMBL/GenBank/DDBJ whole genome shotgun (WGS) entry which is preliminary data.</text>
</comment>
<keyword evidence="2" id="KW-1185">Reference proteome</keyword>
<sequence>MAVCQGFLSRPEKLCPFPYMLFIFYFSLVLLPLNLSTAFKKEEQLPQRERLDKVQGWFTRVEKTESDVDKLITDSSDEVERLCLGGFCYKNYKFASFRFGKRVAQKLEVVSELKEKGREFKEAADQRKDDPMDDQISSELTVGLESKFH</sequence>
<protein>
    <submittedName>
        <fullName evidence="1">Uncharacterized protein</fullName>
    </submittedName>
</protein>
<organism evidence="1 2">
    <name type="scientific">Pistacia atlantica</name>
    <dbReference type="NCBI Taxonomy" id="434234"/>
    <lineage>
        <taxon>Eukaryota</taxon>
        <taxon>Viridiplantae</taxon>
        <taxon>Streptophyta</taxon>
        <taxon>Embryophyta</taxon>
        <taxon>Tracheophyta</taxon>
        <taxon>Spermatophyta</taxon>
        <taxon>Magnoliopsida</taxon>
        <taxon>eudicotyledons</taxon>
        <taxon>Gunneridae</taxon>
        <taxon>Pentapetalae</taxon>
        <taxon>rosids</taxon>
        <taxon>malvids</taxon>
        <taxon>Sapindales</taxon>
        <taxon>Anacardiaceae</taxon>
        <taxon>Pistacia</taxon>
    </lineage>
</organism>
<evidence type="ECO:0000313" key="2">
    <source>
        <dbReference type="Proteomes" id="UP001164250"/>
    </source>
</evidence>
<dbReference type="EMBL" id="CM047899">
    <property type="protein sequence ID" value="KAJ0102097.1"/>
    <property type="molecule type" value="Genomic_DNA"/>
</dbReference>
<accession>A0ACC1BSJ4</accession>
<gene>
    <name evidence="1" type="ORF">Patl1_03762</name>
</gene>
<proteinExistence type="predicted"/>
<evidence type="ECO:0000313" key="1">
    <source>
        <dbReference type="EMBL" id="KAJ0102097.1"/>
    </source>
</evidence>
<reference evidence="2" key="1">
    <citation type="journal article" date="2023" name="G3 (Bethesda)">
        <title>Genome assembly and association tests identify interacting loci associated with vigor, precocity, and sex in interspecific pistachio rootstocks.</title>
        <authorList>
            <person name="Palmer W."/>
            <person name="Jacygrad E."/>
            <person name="Sagayaradj S."/>
            <person name="Cavanaugh K."/>
            <person name="Han R."/>
            <person name="Bertier L."/>
            <person name="Beede B."/>
            <person name="Kafkas S."/>
            <person name="Golino D."/>
            <person name="Preece J."/>
            <person name="Michelmore R."/>
        </authorList>
    </citation>
    <scope>NUCLEOTIDE SEQUENCE [LARGE SCALE GENOMIC DNA]</scope>
</reference>